<comment type="caution">
    <text evidence="1">The sequence shown here is derived from an EMBL/GenBank/DDBJ whole genome shotgun (WGS) entry which is preliminary data.</text>
</comment>
<proteinExistence type="predicted"/>
<evidence type="ECO:0000313" key="2">
    <source>
        <dbReference type="Proteomes" id="UP000604825"/>
    </source>
</evidence>
<reference evidence="1" key="1">
    <citation type="submission" date="2020-10" db="EMBL/GenBank/DDBJ databases">
        <authorList>
            <person name="Han B."/>
            <person name="Lu T."/>
            <person name="Zhao Q."/>
            <person name="Huang X."/>
            <person name="Zhao Y."/>
        </authorList>
    </citation>
    <scope>NUCLEOTIDE SEQUENCE</scope>
</reference>
<protein>
    <submittedName>
        <fullName evidence="1">Uncharacterized protein</fullName>
    </submittedName>
</protein>
<evidence type="ECO:0000313" key="1">
    <source>
        <dbReference type="EMBL" id="CAD6217123.1"/>
    </source>
</evidence>
<gene>
    <name evidence="1" type="ORF">NCGR_LOCUS11242</name>
</gene>
<name>A0A811MWJ2_9POAL</name>
<keyword evidence="2" id="KW-1185">Reference proteome</keyword>
<dbReference type="Proteomes" id="UP000604825">
    <property type="component" value="Unassembled WGS sequence"/>
</dbReference>
<accession>A0A811MWJ2</accession>
<sequence length="210" mass="22642">MNHETGTSPSEPDIASIPGLRAQATASLSAVAPRLLWLAPNASMHEPSSSAAGEMKPPDLNLTETVLNSGIMHEGSTCSATSSGCPTYSGAVDSGLTNASMANNAESYKVKTWVLDDGRSNASIANVVESCKKNVKVSHKGNNAQKIQQPQAHTVRKSRRKATQVLKQRCQKSKWMELKDDFLLTLAVDSACICVFEKKKMISCWHARKV</sequence>
<organism evidence="1 2">
    <name type="scientific">Miscanthus lutarioriparius</name>
    <dbReference type="NCBI Taxonomy" id="422564"/>
    <lineage>
        <taxon>Eukaryota</taxon>
        <taxon>Viridiplantae</taxon>
        <taxon>Streptophyta</taxon>
        <taxon>Embryophyta</taxon>
        <taxon>Tracheophyta</taxon>
        <taxon>Spermatophyta</taxon>
        <taxon>Magnoliopsida</taxon>
        <taxon>Liliopsida</taxon>
        <taxon>Poales</taxon>
        <taxon>Poaceae</taxon>
        <taxon>PACMAD clade</taxon>
        <taxon>Panicoideae</taxon>
        <taxon>Andropogonodae</taxon>
        <taxon>Andropogoneae</taxon>
        <taxon>Saccharinae</taxon>
        <taxon>Miscanthus</taxon>
    </lineage>
</organism>
<dbReference type="EMBL" id="CAJGYO010000003">
    <property type="protein sequence ID" value="CAD6217123.1"/>
    <property type="molecule type" value="Genomic_DNA"/>
</dbReference>
<dbReference type="AlphaFoldDB" id="A0A811MWJ2"/>